<dbReference type="AlphaFoldDB" id="A0A9J6FBF8"/>
<dbReference type="SUPFAM" id="SSF56801">
    <property type="entry name" value="Acetyl-CoA synthetase-like"/>
    <property type="match status" value="1"/>
</dbReference>
<comment type="caution">
    <text evidence="2">The sequence shown here is derived from an EMBL/GenBank/DDBJ whole genome shotgun (WGS) entry which is preliminary data.</text>
</comment>
<organism evidence="2 3">
    <name type="scientific">Haemaphysalis longicornis</name>
    <name type="common">Bush tick</name>
    <dbReference type="NCBI Taxonomy" id="44386"/>
    <lineage>
        <taxon>Eukaryota</taxon>
        <taxon>Metazoa</taxon>
        <taxon>Ecdysozoa</taxon>
        <taxon>Arthropoda</taxon>
        <taxon>Chelicerata</taxon>
        <taxon>Arachnida</taxon>
        <taxon>Acari</taxon>
        <taxon>Parasitiformes</taxon>
        <taxon>Ixodida</taxon>
        <taxon>Ixodoidea</taxon>
        <taxon>Ixodidae</taxon>
        <taxon>Haemaphysalinae</taxon>
        <taxon>Haemaphysalis</taxon>
    </lineage>
</organism>
<protein>
    <recommendedName>
        <fullName evidence="4">AMP-binding enzyme C-terminal domain-containing protein</fullName>
    </recommendedName>
</protein>
<proteinExistence type="predicted"/>
<feature type="signal peptide" evidence="1">
    <location>
        <begin position="1"/>
        <end position="19"/>
    </location>
</feature>
<dbReference type="EMBL" id="JABSTR010000001">
    <property type="protein sequence ID" value="KAH9359912.1"/>
    <property type="molecule type" value="Genomic_DNA"/>
</dbReference>
<evidence type="ECO:0000313" key="2">
    <source>
        <dbReference type="EMBL" id="KAH9359912.1"/>
    </source>
</evidence>
<feature type="chain" id="PRO_5039903256" description="AMP-binding enzyme C-terminal domain-containing protein" evidence="1">
    <location>
        <begin position="20"/>
        <end position="282"/>
    </location>
</feature>
<dbReference type="Gene3D" id="3.30.300.30">
    <property type="match status" value="1"/>
</dbReference>
<dbReference type="Proteomes" id="UP000821853">
    <property type="component" value="Chromosome 1"/>
</dbReference>
<dbReference type="VEuPathDB" id="VectorBase:HLOH_051014"/>
<accession>A0A9J6FBF8</accession>
<dbReference type="OrthoDB" id="10253869at2759"/>
<evidence type="ECO:0000313" key="3">
    <source>
        <dbReference type="Proteomes" id="UP000821853"/>
    </source>
</evidence>
<sequence length="282" mass="30996">MTRFLSFVAFCFLNVPCQGLFTERGGGKTFFFEPTKKEVGGLCSVPKSASDGCCSSPGDQAFLSPELRAGQPALPLPRGGRRQGVRVVGACPYKMVSRIGSMAGRAVVRVCSGGYMVKNRGAKISFRLKSVPYYIGFLRHHVRARALQNVACVRTKIHWLPQYNKERNGRRPSLVTSAGDLGYYDEYGWLFLYDRIKLVIHCSGGRVSPHEMEDHLVSHPKVSDAAVLGIPRADSKEASGHGPEPEEVLAALVVVRKGHRSDKELAAELISYTAGKYTHTIR</sequence>
<evidence type="ECO:0008006" key="4">
    <source>
        <dbReference type="Google" id="ProtNLM"/>
    </source>
</evidence>
<keyword evidence="3" id="KW-1185">Reference proteome</keyword>
<dbReference type="InterPro" id="IPR045851">
    <property type="entry name" value="AMP-bd_C_sf"/>
</dbReference>
<dbReference type="PANTHER" id="PTHR24096">
    <property type="entry name" value="LONG-CHAIN-FATTY-ACID--COA LIGASE"/>
    <property type="match status" value="1"/>
</dbReference>
<reference evidence="2 3" key="1">
    <citation type="journal article" date="2020" name="Cell">
        <title>Large-Scale Comparative Analyses of Tick Genomes Elucidate Their Genetic Diversity and Vector Capacities.</title>
        <authorList>
            <consortium name="Tick Genome and Microbiome Consortium (TIGMIC)"/>
            <person name="Jia N."/>
            <person name="Wang J."/>
            <person name="Shi W."/>
            <person name="Du L."/>
            <person name="Sun Y."/>
            <person name="Zhan W."/>
            <person name="Jiang J.F."/>
            <person name="Wang Q."/>
            <person name="Zhang B."/>
            <person name="Ji P."/>
            <person name="Bell-Sakyi L."/>
            <person name="Cui X.M."/>
            <person name="Yuan T.T."/>
            <person name="Jiang B.G."/>
            <person name="Yang W.F."/>
            <person name="Lam T.T."/>
            <person name="Chang Q.C."/>
            <person name="Ding S.J."/>
            <person name="Wang X.J."/>
            <person name="Zhu J.G."/>
            <person name="Ruan X.D."/>
            <person name="Zhao L."/>
            <person name="Wei J.T."/>
            <person name="Ye R.Z."/>
            <person name="Que T.C."/>
            <person name="Du C.H."/>
            <person name="Zhou Y.H."/>
            <person name="Cheng J.X."/>
            <person name="Dai P.F."/>
            <person name="Guo W.B."/>
            <person name="Han X.H."/>
            <person name="Huang E.J."/>
            <person name="Li L.F."/>
            <person name="Wei W."/>
            <person name="Gao Y.C."/>
            <person name="Liu J.Z."/>
            <person name="Shao H.Z."/>
            <person name="Wang X."/>
            <person name="Wang C.C."/>
            <person name="Yang T.C."/>
            <person name="Huo Q.B."/>
            <person name="Li W."/>
            <person name="Chen H.Y."/>
            <person name="Chen S.E."/>
            <person name="Zhou L.G."/>
            <person name="Ni X.B."/>
            <person name="Tian J.H."/>
            <person name="Sheng Y."/>
            <person name="Liu T."/>
            <person name="Pan Y.S."/>
            <person name="Xia L.Y."/>
            <person name="Li J."/>
            <person name="Zhao F."/>
            <person name="Cao W.C."/>
        </authorList>
    </citation>
    <scope>NUCLEOTIDE SEQUENCE [LARGE SCALE GENOMIC DNA]</scope>
    <source>
        <strain evidence="2">HaeL-2018</strain>
    </source>
</reference>
<name>A0A9J6FBF8_HAELO</name>
<evidence type="ECO:0000256" key="1">
    <source>
        <dbReference type="SAM" id="SignalP"/>
    </source>
</evidence>
<keyword evidence="1" id="KW-0732">Signal</keyword>
<gene>
    <name evidence="2" type="ORF">HPB48_013807</name>
</gene>